<dbReference type="PROSITE" id="PS51257">
    <property type="entry name" value="PROKAR_LIPOPROTEIN"/>
    <property type="match status" value="1"/>
</dbReference>
<dbReference type="Proteomes" id="UP000245959">
    <property type="component" value="Unassembled WGS sequence"/>
</dbReference>
<feature type="chain" id="PRO_5041066830" evidence="1">
    <location>
        <begin position="20"/>
        <end position="147"/>
    </location>
</feature>
<dbReference type="EMBL" id="QEKH01000064">
    <property type="protein sequence ID" value="PVY30465.1"/>
    <property type="molecule type" value="Genomic_DNA"/>
</dbReference>
<sequence length="147" mass="15310">MKKSLVSLFAAAVAGVVLMSGCTTVESTQKFNAVNVCNTSSERPVCQTHVVMTGYYFLGLPTLVGSAAGDGKASIFQNTLTTENVVSLLTREVKAKGATRLLNVQVQSSSQSMLLPFFSERSIQASGTGVRPAGLPAGATVNSYGMP</sequence>
<protein>
    <submittedName>
        <fullName evidence="3">Uncharacterized protein</fullName>
    </submittedName>
</protein>
<comment type="caution">
    <text evidence="3">The sequence shown here is derived from an EMBL/GenBank/DDBJ whole genome shotgun (WGS) entry which is preliminary data.</text>
</comment>
<dbReference type="EMBL" id="JABAEW010000002">
    <property type="protein sequence ID" value="NMD85342.1"/>
    <property type="molecule type" value="Genomic_DNA"/>
</dbReference>
<name>A0A2U1A9W8_9BACT</name>
<evidence type="ECO:0000313" key="2">
    <source>
        <dbReference type="EMBL" id="NMD85342.1"/>
    </source>
</evidence>
<organism evidence="3 4">
    <name type="scientific">Victivallis vadensis</name>
    <dbReference type="NCBI Taxonomy" id="172901"/>
    <lineage>
        <taxon>Bacteria</taxon>
        <taxon>Pseudomonadati</taxon>
        <taxon>Lentisphaerota</taxon>
        <taxon>Lentisphaeria</taxon>
        <taxon>Victivallales</taxon>
        <taxon>Victivallaceae</taxon>
        <taxon>Victivallis</taxon>
    </lineage>
</organism>
<dbReference type="Proteomes" id="UP000576225">
    <property type="component" value="Unassembled WGS sequence"/>
</dbReference>
<evidence type="ECO:0000313" key="3">
    <source>
        <dbReference type="EMBL" id="PVY30465.1"/>
    </source>
</evidence>
<keyword evidence="4" id="KW-1185">Reference proteome</keyword>
<evidence type="ECO:0000313" key="4">
    <source>
        <dbReference type="Proteomes" id="UP000245959"/>
    </source>
</evidence>
<proteinExistence type="predicted"/>
<evidence type="ECO:0000313" key="5">
    <source>
        <dbReference type="Proteomes" id="UP000576225"/>
    </source>
</evidence>
<feature type="signal peptide" evidence="1">
    <location>
        <begin position="1"/>
        <end position="19"/>
    </location>
</feature>
<reference evidence="3 4" key="1">
    <citation type="submission" date="2018-04" db="EMBL/GenBank/DDBJ databases">
        <title>Genomic Encyclopedia of Type Strains, Phase IV (KMG-IV): sequencing the most valuable type-strain genomes for metagenomic binning, comparative biology and taxonomic classification.</title>
        <authorList>
            <person name="Goeker M."/>
        </authorList>
    </citation>
    <scope>NUCLEOTIDE SEQUENCE [LARGE SCALE GENOMIC DNA]</scope>
    <source>
        <strain evidence="3 4">DSM 14823</strain>
    </source>
</reference>
<evidence type="ECO:0000256" key="1">
    <source>
        <dbReference type="SAM" id="SignalP"/>
    </source>
</evidence>
<keyword evidence="1" id="KW-0732">Signal</keyword>
<dbReference type="RefSeq" id="WP_116886097.1">
    <property type="nucleotide sequence ID" value="NZ_CABMMC010000134.1"/>
</dbReference>
<reference evidence="2 5" key="2">
    <citation type="submission" date="2020-04" db="EMBL/GenBank/DDBJ databases">
        <authorList>
            <person name="Hitch T.C.A."/>
            <person name="Wylensek D."/>
            <person name="Clavel T."/>
        </authorList>
    </citation>
    <scope>NUCLEOTIDE SEQUENCE [LARGE SCALE GENOMIC DNA]</scope>
    <source>
        <strain evidence="2 5">COR2-253-APC-1A</strain>
    </source>
</reference>
<gene>
    <name evidence="3" type="ORF">C8D82_1645</name>
    <name evidence="2" type="ORF">HF882_01960</name>
</gene>
<dbReference type="OrthoDB" id="9984026at2"/>
<accession>A0A2U1A9W8</accession>
<dbReference type="AlphaFoldDB" id="A0A2U1A9W8"/>
<dbReference type="GeneID" id="78297358"/>